<dbReference type="RefSeq" id="XP_005822662.1">
    <property type="nucleotide sequence ID" value="XM_005822605.1"/>
</dbReference>
<evidence type="ECO:0000256" key="1">
    <source>
        <dbReference type="SAM" id="MobiDB-lite"/>
    </source>
</evidence>
<dbReference type="PaxDb" id="55529-EKX35682"/>
<organism evidence="2">
    <name type="scientific">Guillardia theta (strain CCMP2712)</name>
    <name type="common">Cryptophyte</name>
    <dbReference type="NCBI Taxonomy" id="905079"/>
    <lineage>
        <taxon>Eukaryota</taxon>
        <taxon>Cryptophyceae</taxon>
        <taxon>Pyrenomonadales</taxon>
        <taxon>Geminigeraceae</taxon>
        <taxon>Guillardia</taxon>
    </lineage>
</organism>
<feature type="compositionally biased region" description="Acidic residues" evidence="1">
    <location>
        <begin position="319"/>
        <end position="337"/>
    </location>
</feature>
<dbReference type="KEGG" id="gtt:GUITHDRAFT_118173"/>
<dbReference type="GeneID" id="17292403"/>
<feature type="compositionally biased region" description="Basic and acidic residues" evidence="1">
    <location>
        <begin position="1"/>
        <end position="18"/>
    </location>
</feature>
<sequence>MKRTSRGEEKKSKRKSEAAAEEEEDVPPLPPMPLSSSPWDFRQAEVKDGGGGGKKEKEGDQSSKKKQWKACPNGHPLTFFLTPHDEFFCDAHESQSFPKGTSMFGCRVCDWDACEQCTATSVKDRHKETQKAFSASSSGIAMELSKGPSGLWKCARGTDKYKNEHMYLRHEHSGVVIELVQFSTCQIQFRNRPSRPVLSCTPAGDLVPFMFTLPNLEKLLAKGGGKKLPEKVEMGNWTVYSFGEDGAVISNEMKTSKPKDSSIVEQEDGTGMEIHLCKNGDFIWMAGVAKEGKAILVQPDKDPRETTKEEAAKLLGLDASEDEEEGEGEEGEDEDET</sequence>
<dbReference type="AlphaFoldDB" id="L1IHU9"/>
<name>L1IHU9_GUITC</name>
<feature type="region of interest" description="Disordered" evidence="1">
    <location>
        <begin position="313"/>
        <end position="337"/>
    </location>
</feature>
<feature type="compositionally biased region" description="Basic and acidic residues" evidence="1">
    <location>
        <begin position="42"/>
        <end position="63"/>
    </location>
</feature>
<feature type="region of interest" description="Disordered" evidence="1">
    <location>
        <begin position="1"/>
        <end position="69"/>
    </location>
</feature>
<reference evidence="4" key="2">
    <citation type="submission" date="2012-11" db="EMBL/GenBank/DDBJ databases">
        <authorList>
            <person name="Kuo A."/>
            <person name="Curtis B.A."/>
            <person name="Tanifuji G."/>
            <person name="Burki F."/>
            <person name="Gruber A."/>
            <person name="Irimia M."/>
            <person name="Maruyama S."/>
            <person name="Arias M.C."/>
            <person name="Ball S.G."/>
            <person name="Gile G.H."/>
            <person name="Hirakawa Y."/>
            <person name="Hopkins J.F."/>
            <person name="Rensing S.A."/>
            <person name="Schmutz J."/>
            <person name="Symeonidi A."/>
            <person name="Elias M."/>
            <person name="Eveleigh R.J."/>
            <person name="Herman E.K."/>
            <person name="Klute M.J."/>
            <person name="Nakayama T."/>
            <person name="Obornik M."/>
            <person name="Reyes-Prieto A."/>
            <person name="Armbrust E.V."/>
            <person name="Aves S.J."/>
            <person name="Beiko R.G."/>
            <person name="Coutinho P."/>
            <person name="Dacks J.B."/>
            <person name="Durnford D.G."/>
            <person name="Fast N.M."/>
            <person name="Green B.R."/>
            <person name="Grisdale C."/>
            <person name="Hempe F."/>
            <person name="Henrissat B."/>
            <person name="Hoppner M.P."/>
            <person name="Ishida K.-I."/>
            <person name="Kim E."/>
            <person name="Koreny L."/>
            <person name="Kroth P.G."/>
            <person name="Liu Y."/>
            <person name="Malik S.-B."/>
            <person name="Maier U.G."/>
            <person name="McRose D."/>
            <person name="Mock T."/>
            <person name="Neilson J.A."/>
            <person name="Onodera N.T."/>
            <person name="Poole A.M."/>
            <person name="Pritham E.J."/>
            <person name="Richards T.A."/>
            <person name="Rocap G."/>
            <person name="Roy S.W."/>
            <person name="Sarai C."/>
            <person name="Schaack S."/>
            <person name="Shirato S."/>
            <person name="Slamovits C.H."/>
            <person name="Spencer D.F."/>
            <person name="Suzuki S."/>
            <person name="Worden A.Z."/>
            <person name="Zauner S."/>
            <person name="Barry K."/>
            <person name="Bell C."/>
            <person name="Bharti A.K."/>
            <person name="Crow J.A."/>
            <person name="Grimwood J."/>
            <person name="Kramer R."/>
            <person name="Lindquist E."/>
            <person name="Lucas S."/>
            <person name="Salamov A."/>
            <person name="McFadden G.I."/>
            <person name="Lane C.E."/>
            <person name="Keeling P.J."/>
            <person name="Gray M.W."/>
            <person name="Grigoriev I.V."/>
            <person name="Archibald J.M."/>
        </authorList>
    </citation>
    <scope>NUCLEOTIDE SEQUENCE</scope>
    <source>
        <strain evidence="4">CCMP2712</strain>
    </source>
</reference>
<reference evidence="2 4" key="1">
    <citation type="journal article" date="2012" name="Nature">
        <title>Algal genomes reveal evolutionary mosaicism and the fate of nucleomorphs.</title>
        <authorList>
            <consortium name="DOE Joint Genome Institute"/>
            <person name="Curtis B.A."/>
            <person name="Tanifuji G."/>
            <person name="Burki F."/>
            <person name="Gruber A."/>
            <person name="Irimia M."/>
            <person name="Maruyama S."/>
            <person name="Arias M.C."/>
            <person name="Ball S.G."/>
            <person name="Gile G.H."/>
            <person name="Hirakawa Y."/>
            <person name="Hopkins J.F."/>
            <person name="Kuo A."/>
            <person name="Rensing S.A."/>
            <person name="Schmutz J."/>
            <person name="Symeonidi A."/>
            <person name="Elias M."/>
            <person name="Eveleigh R.J."/>
            <person name="Herman E.K."/>
            <person name="Klute M.J."/>
            <person name="Nakayama T."/>
            <person name="Obornik M."/>
            <person name="Reyes-Prieto A."/>
            <person name="Armbrust E.V."/>
            <person name="Aves S.J."/>
            <person name="Beiko R.G."/>
            <person name="Coutinho P."/>
            <person name="Dacks J.B."/>
            <person name="Durnford D.G."/>
            <person name="Fast N.M."/>
            <person name="Green B.R."/>
            <person name="Grisdale C.J."/>
            <person name="Hempel F."/>
            <person name="Henrissat B."/>
            <person name="Hoppner M.P."/>
            <person name="Ishida K."/>
            <person name="Kim E."/>
            <person name="Koreny L."/>
            <person name="Kroth P.G."/>
            <person name="Liu Y."/>
            <person name="Malik S.B."/>
            <person name="Maier U.G."/>
            <person name="McRose D."/>
            <person name="Mock T."/>
            <person name="Neilson J.A."/>
            <person name="Onodera N.T."/>
            <person name="Poole A.M."/>
            <person name="Pritham E.J."/>
            <person name="Richards T.A."/>
            <person name="Rocap G."/>
            <person name="Roy S.W."/>
            <person name="Sarai C."/>
            <person name="Schaack S."/>
            <person name="Shirato S."/>
            <person name="Slamovits C.H."/>
            <person name="Spencer D.F."/>
            <person name="Suzuki S."/>
            <person name="Worden A.Z."/>
            <person name="Zauner S."/>
            <person name="Barry K."/>
            <person name="Bell C."/>
            <person name="Bharti A.K."/>
            <person name="Crow J.A."/>
            <person name="Grimwood J."/>
            <person name="Kramer R."/>
            <person name="Lindquist E."/>
            <person name="Lucas S."/>
            <person name="Salamov A."/>
            <person name="McFadden G.I."/>
            <person name="Lane C.E."/>
            <person name="Keeling P.J."/>
            <person name="Gray M.W."/>
            <person name="Grigoriev I.V."/>
            <person name="Archibald J.M."/>
        </authorList>
    </citation>
    <scope>NUCLEOTIDE SEQUENCE</scope>
    <source>
        <strain evidence="2 4">CCMP2712</strain>
    </source>
</reference>
<dbReference type="OrthoDB" id="418469at2759"/>
<evidence type="ECO:0000313" key="4">
    <source>
        <dbReference type="Proteomes" id="UP000011087"/>
    </source>
</evidence>
<dbReference type="EMBL" id="JH993086">
    <property type="protein sequence ID" value="EKX35682.1"/>
    <property type="molecule type" value="Genomic_DNA"/>
</dbReference>
<dbReference type="Proteomes" id="UP000011087">
    <property type="component" value="Unassembled WGS sequence"/>
</dbReference>
<dbReference type="eggNOG" id="ENOG502T0NM">
    <property type="taxonomic scope" value="Eukaryota"/>
</dbReference>
<dbReference type="HOGENOM" id="CLU_824984_0_0_1"/>
<gene>
    <name evidence="2" type="ORF">GUITHDRAFT_118173</name>
</gene>
<protein>
    <submittedName>
        <fullName evidence="2 3">Uncharacterized protein</fullName>
    </submittedName>
</protein>
<proteinExistence type="predicted"/>
<reference evidence="3" key="3">
    <citation type="submission" date="2016-03" db="UniProtKB">
        <authorList>
            <consortium name="EnsemblProtists"/>
        </authorList>
    </citation>
    <scope>IDENTIFICATION</scope>
</reference>
<accession>L1IHU9</accession>
<evidence type="ECO:0000313" key="3">
    <source>
        <dbReference type="EnsemblProtists" id="EKX35682"/>
    </source>
</evidence>
<keyword evidence="4" id="KW-1185">Reference proteome</keyword>
<dbReference type="EnsemblProtists" id="EKX35682">
    <property type="protein sequence ID" value="EKX35682"/>
    <property type="gene ID" value="GUITHDRAFT_118173"/>
</dbReference>
<evidence type="ECO:0000313" key="2">
    <source>
        <dbReference type="EMBL" id="EKX35682.1"/>
    </source>
</evidence>